<feature type="transmembrane region" description="Helical" evidence="1">
    <location>
        <begin position="114"/>
        <end position="137"/>
    </location>
</feature>
<sequence length="148" mass="17671">MQHNVLKYSLLTFLLFALIAVRMYEAEIFYDPLLDYFKNSNHTNLPSMNLTDLYINVFLRFMINLLLSVLIVKVLFNEKAYVKFTIIVGILGFVILLPLYAYMLNHNLNFGEMIFFYVRRFLIQPMFLIILIPCFYYQEIRNKKATQV</sequence>
<comment type="caution">
    <text evidence="2">The sequence shown here is derived from an EMBL/GenBank/DDBJ whole genome shotgun (WGS) entry which is preliminary data.</text>
</comment>
<keyword evidence="1" id="KW-0472">Membrane</keyword>
<dbReference type="NCBIfam" id="TIGR04127">
    <property type="entry name" value="flavo_near_exo"/>
    <property type="match status" value="1"/>
</dbReference>
<dbReference type="AlphaFoldDB" id="A0A8J7K3Q6"/>
<accession>A0A8J7K3Q6</accession>
<dbReference type="InterPro" id="IPR026414">
    <property type="entry name" value="ExosoTase_F-assoc_memb"/>
</dbReference>
<dbReference type="RefSeq" id="WP_194182277.1">
    <property type="nucleotide sequence ID" value="NZ_JADGIK010000002.1"/>
</dbReference>
<protein>
    <submittedName>
        <fullName evidence="2">Exosortase F system-associated protein</fullName>
    </submittedName>
</protein>
<evidence type="ECO:0000313" key="3">
    <source>
        <dbReference type="Proteomes" id="UP000608754"/>
    </source>
</evidence>
<evidence type="ECO:0000313" key="2">
    <source>
        <dbReference type="EMBL" id="MBF0596753.1"/>
    </source>
</evidence>
<keyword evidence="1" id="KW-1133">Transmembrane helix</keyword>
<keyword evidence="3" id="KW-1185">Reference proteome</keyword>
<reference evidence="2" key="1">
    <citation type="submission" date="2020-10" db="EMBL/GenBank/DDBJ databases">
        <authorList>
            <person name="Lu T."/>
            <person name="Wang Q."/>
            <person name="Han X."/>
        </authorList>
    </citation>
    <scope>NUCLEOTIDE SEQUENCE</scope>
    <source>
        <strain evidence="2">WQ 117</strain>
    </source>
</reference>
<organism evidence="2 3">
    <name type="scientific">Faecalibacter rhinopitheci</name>
    <dbReference type="NCBI Taxonomy" id="2779678"/>
    <lineage>
        <taxon>Bacteria</taxon>
        <taxon>Pseudomonadati</taxon>
        <taxon>Bacteroidota</taxon>
        <taxon>Flavobacteriia</taxon>
        <taxon>Flavobacteriales</taxon>
        <taxon>Weeksellaceae</taxon>
        <taxon>Faecalibacter</taxon>
    </lineage>
</organism>
<proteinExistence type="predicted"/>
<dbReference type="Proteomes" id="UP000608754">
    <property type="component" value="Unassembled WGS sequence"/>
</dbReference>
<dbReference type="EMBL" id="JADGIK010000002">
    <property type="protein sequence ID" value="MBF0596753.1"/>
    <property type="molecule type" value="Genomic_DNA"/>
</dbReference>
<keyword evidence="1" id="KW-0812">Transmembrane</keyword>
<feature type="transmembrane region" description="Helical" evidence="1">
    <location>
        <begin position="53"/>
        <end position="72"/>
    </location>
</feature>
<name>A0A8J7K3Q6_9FLAO</name>
<evidence type="ECO:0000256" key="1">
    <source>
        <dbReference type="SAM" id="Phobius"/>
    </source>
</evidence>
<gene>
    <name evidence="2" type="ORF">IM532_04705</name>
</gene>
<feature type="transmembrane region" description="Helical" evidence="1">
    <location>
        <begin position="84"/>
        <end position="102"/>
    </location>
</feature>